<name>A0A391NQH8_9EUKA</name>
<gene>
    <name evidence="1" type="ORF">KIPB_011352</name>
</gene>
<keyword evidence="2" id="KW-1185">Reference proteome</keyword>
<dbReference type="EMBL" id="BDIP01004585">
    <property type="protein sequence ID" value="GCA63685.1"/>
    <property type="molecule type" value="Genomic_DNA"/>
</dbReference>
<dbReference type="Proteomes" id="UP000265618">
    <property type="component" value="Unassembled WGS sequence"/>
</dbReference>
<reference evidence="1 2" key="1">
    <citation type="journal article" date="2018" name="PLoS ONE">
        <title>The draft genome of Kipferlia bialata reveals reductive genome evolution in fornicate parasites.</title>
        <authorList>
            <person name="Tanifuji G."/>
            <person name="Takabayashi S."/>
            <person name="Kume K."/>
            <person name="Takagi M."/>
            <person name="Nakayama T."/>
            <person name="Kamikawa R."/>
            <person name="Inagaki Y."/>
            <person name="Hashimoto T."/>
        </authorList>
    </citation>
    <scope>NUCLEOTIDE SEQUENCE [LARGE SCALE GENOMIC DNA]</scope>
    <source>
        <strain evidence="1">NY0173</strain>
    </source>
</reference>
<evidence type="ECO:0000313" key="2">
    <source>
        <dbReference type="Proteomes" id="UP000265618"/>
    </source>
</evidence>
<proteinExistence type="predicted"/>
<accession>A0A391NQH8</accession>
<feature type="non-terminal residue" evidence="1">
    <location>
        <position position="40"/>
    </location>
</feature>
<comment type="caution">
    <text evidence="1">The sequence shown here is derived from an EMBL/GenBank/DDBJ whole genome shotgun (WGS) entry which is preliminary data.</text>
</comment>
<evidence type="ECO:0000313" key="1">
    <source>
        <dbReference type="EMBL" id="GCA63685.1"/>
    </source>
</evidence>
<sequence>MSHQSTTRKSCREHPAISCVHTNTLDVTVGDVCTSVQRSK</sequence>
<organism evidence="1 2">
    <name type="scientific">Kipferlia bialata</name>
    <dbReference type="NCBI Taxonomy" id="797122"/>
    <lineage>
        <taxon>Eukaryota</taxon>
        <taxon>Metamonada</taxon>
        <taxon>Carpediemonas-like organisms</taxon>
        <taxon>Kipferlia</taxon>
    </lineage>
</organism>
<dbReference type="AlphaFoldDB" id="A0A391NQH8"/>
<protein>
    <submittedName>
        <fullName evidence="1">Uncharacterized protein</fullName>
    </submittedName>
</protein>